<dbReference type="SMART" id="SM00248">
    <property type="entry name" value="ANK"/>
    <property type="match status" value="5"/>
</dbReference>
<dbReference type="InterPro" id="IPR036770">
    <property type="entry name" value="Ankyrin_rpt-contain_sf"/>
</dbReference>
<dbReference type="PRINTS" id="PR01415">
    <property type="entry name" value="ANKYRIN"/>
</dbReference>
<dbReference type="PROSITE" id="PS50088">
    <property type="entry name" value="ANK_REPEAT"/>
    <property type="match status" value="3"/>
</dbReference>
<feature type="repeat" description="ANK" evidence="3">
    <location>
        <begin position="191"/>
        <end position="238"/>
    </location>
</feature>
<keyword evidence="2 3" id="KW-0040">ANK repeat</keyword>
<accession>A0A846LJP1</accession>
<dbReference type="Proteomes" id="UP000552836">
    <property type="component" value="Unassembled WGS sequence"/>
</dbReference>
<sequence>MTSRMTARRLGRLVTDGELEAVRAAVQEQPHLLSAAVDQDGADGWTALHLAVLAGQAPMVTVLVEAGADPTARTEDGRTPLQLALTRTPHLVPVLRELGAPVDAASAAFLGEVETLSRALDDGVPLTDPATGTDLLSWAATAGRAGTVQLLLDRGAAPGPALHAAAAVGAPAVVEALLAAGADADVRDPATGRTPLHAAVAGAASDGAAADGAAADGDAPAVVRLLIDAGADLDATTHDGASALDIARVAAARQRAAATGDTPHADSLAEMLVTAGATG</sequence>
<evidence type="ECO:0000313" key="4">
    <source>
        <dbReference type="EMBL" id="NIH67846.1"/>
    </source>
</evidence>
<feature type="repeat" description="ANK" evidence="3">
    <location>
        <begin position="161"/>
        <end position="189"/>
    </location>
</feature>
<keyword evidence="1" id="KW-0677">Repeat</keyword>
<name>A0A846LJP1_9ACTN</name>
<dbReference type="Pfam" id="PF13857">
    <property type="entry name" value="Ank_5"/>
    <property type="match status" value="1"/>
</dbReference>
<proteinExistence type="predicted"/>
<feature type="repeat" description="ANK" evidence="3">
    <location>
        <begin position="43"/>
        <end position="75"/>
    </location>
</feature>
<evidence type="ECO:0000256" key="2">
    <source>
        <dbReference type="ARBA" id="ARBA00023043"/>
    </source>
</evidence>
<dbReference type="RefSeq" id="WP_166755169.1">
    <property type="nucleotide sequence ID" value="NZ_BMMI01000005.1"/>
</dbReference>
<dbReference type="Pfam" id="PF12796">
    <property type="entry name" value="Ank_2"/>
    <property type="match status" value="1"/>
</dbReference>
<dbReference type="PROSITE" id="PS50297">
    <property type="entry name" value="ANK_REP_REGION"/>
    <property type="match status" value="2"/>
</dbReference>
<dbReference type="PANTHER" id="PTHR24198:SF165">
    <property type="entry name" value="ANKYRIN REPEAT-CONTAINING PROTEIN-RELATED"/>
    <property type="match status" value="1"/>
</dbReference>
<comment type="caution">
    <text evidence="4">The sequence shown here is derived from an EMBL/GenBank/DDBJ whole genome shotgun (WGS) entry which is preliminary data.</text>
</comment>
<evidence type="ECO:0000313" key="5">
    <source>
        <dbReference type="Proteomes" id="UP000552836"/>
    </source>
</evidence>
<evidence type="ECO:0000256" key="3">
    <source>
        <dbReference type="PROSITE-ProRule" id="PRU00023"/>
    </source>
</evidence>
<dbReference type="Gene3D" id="1.25.40.20">
    <property type="entry name" value="Ankyrin repeat-containing domain"/>
    <property type="match status" value="3"/>
</dbReference>
<gene>
    <name evidence="4" type="ORF">FB380_002292</name>
</gene>
<organism evidence="4 5">
    <name type="scientific">Modestobacter marinus</name>
    <dbReference type="NCBI Taxonomy" id="477641"/>
    <lineage>
        <taxon>Bacteria</taxon>
        <taxon>Bacillati</taxon>
        <taxon>Actinomycetota</taxon>
        <taxon>Actinomycetes</taxon>
        <taxon>Geodermatophilales</taxon>
        <taxon>Geodermatophilaceae</taxon>
        <taxon>Modestobacter</taxon>
    </lineage>
</organism>
<protein>
    <submittedName>
        <fullName evidence="4">Ankyrin repeat protein</fullName>
    </submittedName>
</protein>
<dbReference type="AlphaFoldDB" id="A0A846LJP1"/>
<dbReference type="InterPro" id="IPR002110">
    <property type="entry name" value="Ankyrin_rpt"/>
</dbReference>
<dbReference type="PANTHER" id="PTHR24198">
    <property type="entry name" value="ANKYRIN REPEAT AND PROTEIN KINASE DOMAIN-CONTAINING PROTEIN"/>
    <property type="match status" value="1"/>
</dbReference>
<dbReference type="SUPFAM" id="SSF48403">
    <property type="entry name" value="Ankyrin repeat"/>
    <property type="match status" value="1"/>
</dbReference>
<reference evidence="4 5" key="1">
    <citation type="submission" date="2020-02" db="EMBL/GenBank/DDBJ databases">
        <title>Sequencing the genomes of 1000 actinobacteria strains.</title>
        <authorList>
            <person name="Klenk H.-P."/>
        </authorList>
    </citation>
    <scope>NUCLEOTIDE SEQUENCE [LARGE SCALE GENOMIC DNA]</scope>
    <source>
        <strain evidence="4 5">DSM 45201</strain>
    </source>
</reference>
<evidence type="ECO:0000256" key="1">
    <source>
        <dbReference type="ARBA" id="ARBA00022737"/>
    </source>
</evidence>
<dbReference type="EMBL" id="JAAMPA010000001">
    <property type="protein sequence ID" value="NIH67846.1"/>
    <property type="molecule type" value="Genomic_DNA"/>
</dbReference>